<sequence>MHYLKTQVKGPAGDLIASLPITGEAFATAWDLLVPRYDNPRLMLSAHLDCLLSLEKIAPRSARALNNLLSSTTKAIESIKGLNVTTDTWDPILVYLTVSKLDDRLRESWENHLGSSTEFPAFSFLTQFLPGRARAMETLEINTPVSTTSTESTSSRQSVKSIASRSSARVHISTAAARSSKPGMCAICEKKHYLLFCPTYQNADGPEGKLELVKQYNLCFNCLGRHKIENCETKQGFHNWPHLSGLQLADPEYFLPGEIDLVLGAVPTGLILDGEILKGPPNTPVAQSTALGWIVFGAADHPTNSTTAKGGYGYHASADDDIQELLASFWTQETIQSSSTVILSPDEAECEHHFATTHARDSSGRYVVRLPLKQSIEQLGDSSTAAKRCLQSMLRRLSSNATLSSLYYNFMTSKPHFYLPHHGVLKEHSTTTKLRVVFNGSCNTSAGASLNDVLHPGPKIQIDLSDVLLWIRRHRYVFATDITKMFRQIKVHPLDWDLQRILWVNSQQQVVPYYLTTVTYGTRCAPFLAVRTLLQLVQDEGIKFPLAVEPLTKGRYVDDIYGGADSPQEAAKIANQLIEICTSGGFPLAKWASNSDELLQQVSATDRSPASSTSFEETTIKVLGLNWHHSADKFKFSYHFSTEKAVTKRSILSETARLFDPLGFLTPVVVRAKMMMQELWLEKVTWDEPLSSTLVQTWNIFREDLANIESIEIPRWLGLSVGVTIELHGFADASQLAMAAVVYLKVISPDGTPTVSLVCAKTQVAPLQHTTIPRLELNAAVILAQLTRYVSKTLELEEVPIYLWTDSSVALTWIRSHPSRWKEYVCNRVIKIQDLQPTAKWMFIPGRQNPADCASRGLTTIKLAQHSLWWSGPPWLSSARDQWPTFDTPTQTLAHIEEKPGLIFNVVGKADQPSLWELLTRYSSLPRLLRTVAICLRFVACAKKVPNSSLTTTPLSTADLESARLLIIKLIQSYYFTEAIKILVQGNQLPSSHYLLKLTPFIDHQGVLRVGGRLNHSQLDPEQKYPAILPRESPLTSLLITEAHHKTLHGGTQLTLAYLRRSYWIIGGRAPG</sequence>
<accession>A0A7F5QXZ7</accession>
<organism evidence="1 2">
    <name type="scientific">Agrilus planipennis</name>
    <name type="common">Emerald ash borer</name>
    <name type="synonym">Agrilus marcopoli</name>
    <dbReference type="NCBI Taxonomy" id="224129"/>
    <lineage>
        <taxon>Eukaryota</taxon>
        <taxon>Metazoa</taxon>
        <taxon>Ecdysozoa</taxon>
        <taxon>Arthropoda</taxon>
        <taxon>Hexapoda</taxon>
        <taxon>Insecta</taxon>
        <taxon>Pterygota</taxon>
        <taxon>Neoptera</taxon>
        <taxon>Endopterygota</taxon>
        <taxon>Coleoptera</taxon>
        <taxon>Polyphaga</taxon>
        <taxon>Elateriformia</taxon>
        <taxon>Buprestoidea</taxon>
        <taxon>Buprestidae</taxon>
        <taxon>Agrilinae</taxon>
        <taxon>Agrilus</taxon>
    </lineage>
</organism>
<evidence type="ECO:0000313" key="1">
    <source>
        <dbReference type="Proteomes" id="UP000192223"/>
    </source>
</evidence>
<dbReference type="GO" id="GO:0071897">
    <property type="term" value="P:DNA biosynthetic process"/>
    <property type="evidence" value="ECO:0007669"/>
    <property type="project" value="UniProtKB-ARBA"/>
</dbReference>
<name>A0A7F5QXZ7_AGRPL</name>
<gene>
    <name evidence="2" type="primary">LOC112904398</name>
</gene>
<dbReference type="RefSeq" id="XP_025830096.1">
    <property type="nucleotide sequence ID" value="XM_025974311.1"/>
</dbReference>
<dbReference type="OrthoDB" id="8194935at2759"/>
<dbReference type="CDD" id="cd01644">
    <property type="entry name" value="RT_pepA17"/>
    <property type="match status" value="1"/>
</dbReference>
<dbReference type="Proteomes" id="UP000192223">
    <property type="component" value="Unplaced"/>
</dbReference>
<dbReference type="InterPro" id="IPR043502">
    <property type="entry name" value="DNA/RNA_pol_sf"/>
</dbReference>
<dbReference type="PANTHER" id="PTHR47331">
    <property type="entry name" value="PHD-TYPE DOMAIN-CONTAINING PROTEIN"/>
    <property type="match status" value="1"/>
</dbReference>
<dbReference type="Pfam" id="PF05380">
    <property type="entry name" value="Peptidase_A17"/>
    <property type="match status" value="1"/>
</dbReference>
<dbReference type="Pfam" id="PF03564">
    <property type="entry name" value="DUF1759"/>
    <property type="match status" value="1"/>
</dbReference>
<protein>
    <submittedName>
        <fullName evidence="2">Uncharacterized protein LOC112904398</fullName>
    </submittedName>
</protein>
<dbReference type="InterPro" id="IPR005312">
    <property type="entry name" value="DUF1759"/>
</dbReference>
<reference evidence="2" key="1">
    <citation type="submission" date="2025-08" db="UniProtKB">
        <authorList>
            <consortium name="RefSeq"/>
        </authorList>
    </citation>
    <scope>IDENTIFICATION</scope>
    <source>
        <tissue evidence="2">Entire body</tissue>
    </source>
</reference>
<dbReference type="AlphaFoldDB" id="A0A7F5QXZ7"/>
<evidence type="ECO:0000313" key="2">
    <source>
        <dbReference type="RefSeq" id="XP_025830096.1"/>
    </source>
</evidence>
<dbReference type="SUPFAM" id="SSF56672">
    <property type="entry name" value="DNA/RNA polymerases"/>
    <property type="match status" value="1"/>
</dbReference>
<dbReference type="InParanoid" id="A0A7F5QXZ7"/>
<dbReference type="PANTHER" id="PTHR47331:SF1">
    <property type="entry name" value="GAG-LIKE PROTEIN"/>
    <property type="match status" value="1"/>
</dbReference>
<dbReference type="GeneID" id="112904398"/>
<dbReference type="InterPro" id="IPR008042">
    <property type="entry name" value="Retrotrans_Pao"/>
</dbReference>
<keyword evidence="1" id="KW-1185">Reference proteome</keyword>
<proteinExistence type="predicted"/>
<dbReference type="KEGG" id="apln:112904398"/>